<accession>A0A926S365</accession>
<evidence type="ECO:0000313" key="1">
    <source>
        <dbReference type="EMBL" id="MBD1394602.1"/>
    </source>
</evidence>
<dbReference type="RefSeq" id="WP_191164338.1">
    <property type="nucleotide sequence ID" value="NZ_JACWMX010000006.1"/>
</dbReference>
<gene>
    <name evidence="1" type="ORF">IDJ76_15935</name>
</gene>
<evidence type="ECO:0000313" key="2">
    <source>
        <dbReference type="Proteomes" id="UP000619078"/>
    </source>
</evidence>
<keyword evidence="2" id="KW-1185">Reference proteome</keyword>
<protein>
    <submittedName>
        <fullName evidence="1">Uncharacterized protein</fullName>
    </submittedName>
</protein>
<dbReference type="EMBL" id="JACWMX010000006">
    <property type="protein sequence ID" value="MBD1394602.1"/>
    <property type="molecule type" value="Genomic_DNA"/>
</dbReference>
<comment type="caution">
    <text evidence="1">The sequence shown here is derived from an EMBL/GenBank/DDBJ whole genome shotgun (WGS) entry which is preliminary data.</text>
</comment>
<proteinExistence type="predicted"/>
<dbReference type="Proteomes" id="UP000619078">
    <property type="component" value="Unassembled WGS sequence"/>
</dbReference>
<dbReference type="AlphaFoldDB" id="A0A926S365"/>
<sequence length="195" mass="21208">MKQFLLVLFLCTALQAKSQSTKPITSFLGVKFGSTPAQVIAGLKAKGAVFIKASSKADFLIFDNIKLGGRKTTHSFVSFSNGKAAQAGFIFKAELEAKTLDYYNDLVADIAGVYGEGTVTKEFKPPYEDGDGYEVTAISTGKADFKTLWGLEDEQQPGSVMVIITDNLSIMLTYQDKSLMALKSQQDKKKSNADF</sequence>
<name>A0A926S365_9SPHI</name>
<reference evidence="1" key="1">
    <citation type="submission" date="2020-09" db="EMBL/GenBank/DDBJ databases">
        <title>Novel species of Mucilaginibacter isolated from a glacier on the Tibetan Plateau.</title>
        <authorList>
            <person name="Liu Q."/>
            <person name="Xin Y.-H."/>
        </authorList>
    </citation>
    <scope>NUCLEOTIDE SEQUENCE</scope>
    <source>
        <strain evidence="1">ZB1P21</strain>
    </source>
</reference>
<organism evidence="1 2">
    <name type="scientific">Mucilaginibacter glaciei</name>
    <dbReference type="NCBI Taxonomy" id="2772109"/>
    <lineage>
        <taxon>Bacteria</taxon>
        <taxon>Pseudomonadati</taxon>
        <taxon>Bacteroidota</taxon>
        <taxon>Sphingobacteriia</taxon>
        <taxon>Sphingobacteriales</taxon>
        <taxon>Sphingobacteriaceae</taxon>
        <taxon>Mucilaginibacter</taxon>
    </lineage>
</organism>